<proteinExistence type="inferred from homology"/>
<evidence type="ECO:0000259" key="2">
    <source>
        <dbReference type="SMART" id="SM00867"/>
    </source>
</evidence>
<dbReference type="AlphaFoldDB" id="A0A2S6IJF3"/>
<reference evidence="3 4" key="1">
    <citation type="submission" date="2018-02" db="EMBL/GenBank/DDBJ databases">
        <title>Genomic Encyclopedia of Archaeal and Bacterial Type Strains, Phase II (KMG-II): from individual species to whole genera.</title>
        <authorList>
            <person name="Goeker M."/>
        </authorList>
    </citation>
    <scope>NUCLEOTIDE SEQUENCE [LARGE SCALE GENOMIC DNA]</scope>
    <source>
        <strain evidence="3 4">DSM 22857</strain>
    </source>
</reference>
<accession>A0A2S6IJF3</accession>
<dbReference type="Proteomes" id="UP000239485">
    <property type="component" value="Unassembled WGS sequence"/>
</dbReference>
<dbReference type="InterPro" id="IPR007372">
    <property type="entry name" value="Lipid/polyisoprenoid-bd_YceI"/>
</dbReference>
<dbReference type="PANTHER" id="PTHR34406:SF1">
    <property type="entry name" value="PROTEIN YCEI"/>
    <property type="match status" value="1"/>
</dbReference>
<organism evidence="3 4">
    <name type="scientific">Kineococcus xinjiangensis</name>
    <dbReference type="NCBI Taxonomy" id="512762"/>
    <lineage>
        <taxon>Bacteria</taxon>
        <taxon>Bacillati</taxon>
        <taxon>Actinomycetota</taxon>
        <taxon>Actinomycetes</taxon>
        <taxon>Kineosporiales</taxon>
        <taxon>Kineosporiaceae</taxon>
        <taxon>Kineococcus</taxon>
    </lineage>
</organism>
<dbReference type="Gene3D" id="2.40.128.110">
    <property type="entry name" value="Lipid/polyisoprenoid-binding, YceI-like"/>
    <property type="match status" value="1"/>
</dbReference>
<dbReference type="Pfam" id="PF04264">
    <property type="entry name" value="YceI"/>
    <property type="match status" value="1"/>
</dbReference>
<dbReference type="SMART" id="SM00867">
    <property type="entry name" value="YceI"/>
    <property type="match status" value="1"/>
</dbReference>
<evidence type="ECO:0000313" key="3">
    <source>
        <dbReference type="EMBL" id="PPK94290.1"/>
    </source>
</evidence>
<dbReference type="InterPro" id="IPR036761">
    <property type="entry name" value="TTHA0802/YceI-like_sf"/>
</dbReference>
<comment type="similarity">
    <text evidence="1">Belongs to the UPF0312 family.</text>
</comment>
<comment type="caution">
    <text evidence="3">The sequence shown here is derived from an EMBL/GenBank/DDBJ whole genome shotgun (WGS) entry which is preliminary data.</text>
</comment>
<dbReference type="PANTHER" id="PTHR34406">
    <property type="entry name" value="PROTEIN YCEI"/>
    <property type="match status" value="1"/>
</dbReference>
<dbReference type="EMBL" id="PTJD01000008">
    <property type="protein sequence ID" value="PPK94290.1"/>
    <property type="molecule type" value="Genomic_DNA"/>
</dbReference>
<dbReference type="SUPFAM" id="SSF101874">
    <property type="entry name" value="YceI-like"/>
    <property type="match status" value="1"/>
</dbReference>
<keyword evidence="4" id="KW-1185">Reference proteome</keyword>
<name>A0A2S6IJF3_9ACTN</name>
<protein>
    <submittedName>
        <fullName evidence="3">Polyisoprenoid-binding protein YceI</fullName>
    </submittedName>
</protein>
<gene>
    <name evidence="3" type="ORF">CLV92_108193</name>
</gene>
<feature type="domain" description="Lipid/polyisoprenoid-binding YceI-like" evidence="2">
    <location>
        <begin position="33"/>
        <end position="200"/>
    </location>
</feature>
<sequence>MSWFRAKSDTATDAPTLPTQQALPAIPGYQAGTWVIDAAHSEVSFTVRHMAVSKVRGRFGEVSGEIVTSEDPRESSVTATIAMASVTTFNEARDAHLRNADFFEVEAHPTMTYRSRTLRFDGEDFALDGELTLKGVTRPVSLRLEVSGFGPDAYGGTRAGFSATGQINRRDFGVDFDARLETGGLVVSDKVDLQLDIEAVLQA</sequence>
<dbReference type="OrthoDB" id="9811006at2"/>
<evidence type="ECO:0000256" key="1">
    <source>
        <dbReference type="ARBA" id="ARBA00008812"/>
    </source>
</evidence>
<dbReference type="RefSeq" id="WP_104433215.1">
    <property type="nucleotide sequence ID" value="NZ_PTJD01000008.1"/>
</dbReference>
<evidence type="ECO:0000313" key="4">
    <source>
        <dbReference type="Proteomes" id="UP000239485"/>
    </source>
</evidence>